<dbReference type="Gene3D" id="2.120.10.30">
    <property type="entry name" value="TolB, C-terminal domain"/>
    <property type="match status" value="1"/>
</dbReference>
<dbReference type="AlphaFoldDB" id="A0A814ZYV7"/>
<evidence type="ECO:0000256" key="3">
    <source>
        <dbReference type="SAM" id="SignalP"/>
    </source>
</evidence>
<keyword evidence="1" id="KW-0677">Repeat</keyword>
<dbReference type="CDD" id="cd05819">
    <property type="entry name" value="NHL"/>
    <property type="match status" value="1"/>
</dbReference>
<dbReference type="PROSITE" id="PS51125">
    <property type="entry name" value="NHL"/>
    <property type="match status" value="1"/>
</dbReference>
<protein>
    <recommendedName>
        <fullName evidence="6">NHL repeat containing protein</fullName>
    </recommendedName>
</protein>
<keyword evidence="3" id="KW-0732">Signal</keyword>
<dbReference type="InterPro" id="IPR050952">
    <property type="entry name" value="TRIM-NHL_E3_ligases"/>
</dbReference>
<comment type="caution">
    <text evidence="4">The sequence shown here is derived from an EMBL/GenBank/DDBJ whole genome shotgun (WGS) entry which is preliminary data.</text>
</comment>
<dbReference type="InterPro" id="IPR011042">
    <property type="entry name" value="6-blade_b-propeller_TolB-like"/>
</dbReference>
<dbReference type="Proteomes" id="UP000663864">
    <property type="component" value="Unassembled WGS sequence"/>
</dbReference>
<dbReference type="Gene3D" id="2.40.10.500">
    <property type="match status" value="2"/>
</dbReference>
<dbReference type="EMBL" id="CAJNOT010001783">
    <property type="protein sequence ID" value="CAF1248086.1"/>
    <property type="molecule type" value="Genomic_DNA"/>
</dbReference>
<evidence type="ECO:0000256" key="1">
    <source>
        <dbReference type="ARBA" id="ARBA00022737"/>
    </source>
</evidence>
<dbReference type="InterPro" id="IPR001258">
    <property type="entry name" value="NHL_repeat"/>
</dbReference>
<feature type="signal peptide" evidence="3">
    <location>
        <begin position="1"/>
        <end position="16"/>
    </location>
</feature>
<accession>A0A814ZYV7</accession>
<gene>
    <name evidence="4" type="ORF">ZHD862_LOCUS25238</name>
</gene>
<dbReference type="PANTHER" id="PTHR24104">
    <property type="entry name" value="E3 UBIQUITIN-PROTEIN LIGASE NHLRC1-RELATED"/>
    <property type="match status" value="1"/>
</dbReference>
<proteinExistence type="predicted"/>
<evidence type="ECO:0000313" key="4">
    <source>
        <dbReference type="EMBL" id="CAF1248086.1"/>
    </source>
</evidence>
<organism evidence="4 5">
    <name type="scientific">Rotaria sordida</name>
    <dbReference type="NCBI Taxonomy" id="392033"/>
    <lineage>
        <taxon>Eukaryota</taxon>
        <taxon>Metazoa</taxon>
        <taxon>Spiralia</taxon>
        <taxon>Gnathifera</taxon>
        <taxon>Rotifera</taxon>
        <taxon>Eurotatoria</taxon>
        <taxon>Bdelloidea</taxon>
        <taxon>Philodinida</taxon>
        <taxon>Philodinidae</taxon>
        <taxon>Rotaria</taxon>
    </lineage>
</organism>
<dbReference type="SUPFAM" id="SSF101898">
    <property type="entry name" value="NHL repeat"/>
    <property type="match status" value="1"/>
</dbReference>
<evidence type="ECO:0000256" key="2">
    <source>
        <dbReference type="PROSITE-ProRule" id="PRU00504"/>
    </source>
</evidence>
<evidence type="ECO:0000313" key="5">
    <source>
        <dbReference type="Proteomes" id="UP000663864"/>
    </source>
</evidence>
<reference evidence="4" key="1">
    <citation type="submission" date="2021-02" db="EMBL/GenBank/DDBJ databases">
        <authorList>
            <person name="Nowell W R."/>
        </authorList>
    </citation>
    <scope>NUCLEOTIDE SEQUENCE</scope>
</reference>
<sequence>MRHFTFVVCVIASGSGLKWNLTGVTVAGNGASGHNAENLNQPRWLYIDANDILYICDYNNNRIQRWLLGATNGTTVAGQSDGSAGAGSNQLHQPGGIDFDNNGYMYVADSGNDRVQRYAPNSNNGTTVAGSAGNEGSATNELHQPVGVVVDDNFNIFISDMGNKRVVKWAANATNGTILIDGSSNGAANGQLKNPYGILLINGSSNQIYLSDQNKDYVGIWTFGAGIANTTWFTANGTDLNQPTQITMDRYGNLYVADMNNQRVVVFCPNSTTGNVVVGTGTNTTPTLQHVGGIAFDSNLNLYVSDINENKVFKYARL</sequence>
<feature type="repeat" description="NHL" evidence="2">
    <location>
        <begin position="235"/>
        <end position="270"/>
    </location>
</feature>
<name>A0A814ZYV7_9BILA</name>
<feature type="chain" id="PRO_5032581935" description="NHL repeat containing protein" evidence="3">
    <location>
        <begin position="17"/>
        <end position="318"/>
    </location>
</feature>
<evidence type="ECO:0008006" key="6">
    <source>
        <dbReference type="Google" id="ProtNLM"/>
    </source>
</evidence>
<dbReference type="Pfam" id="PF01436">
    <property type="entry name" value="NHL"/>
    <property type="match status" value="1"/>
</dbReference>